<organism evidence="2">
    <name type="scientific">candidate division WOR-3 bacterium</name>
    <dbReference type="NCBI Taxonomy" id="2052148"/>
    <lineage>
        <taxon>Bacteria</taxon>
        <taxon>Bacteria division WOR-3</taxon>
    </lineage>
</organism>
<reference evidence="2" key="1">
    <citation type="journal article" date="2020" name="mSystems">
        <title>Genome- and Community-Level Interaction Insights into Carbon Utilization and Element Cycling Functions of Hydrothermarchaeota in Hydrothermal Sediment.</title>
        <authorList>
            <person name="Zhou Z."/>
            <person name="Liu Y."/>
            <person name="Xu W."/>
            <person name="Pan J."/>
            <person name="Luo Z.H."/>
            <person name="Li M."/>
        </authorList>
    </citation>
    <scope>NUCLEOTIDE SEQUENCE [LARGE SCALE GENOMIC DNA]</scope>
    <source>
        <strain evidence="2">SpSt-961</strain>
    </source>
</reference>
<name>A0A7V3RG53_UNCW3</name>
<evidence type="ECO:0000256" key="1">
    <source>
        <dbReference type="SAM" id="Coils"/>
    </source>
</evidence>
<comment type="caution">
    <text evidence="2">The sequence shown here is derived from an EMBL/GenBank/DDBJ whole genome shotgun (WGS) entry which is preliminary data.</text>
</comment>
<protein>
    <recommendedName>
        <fullName evidence="3">Poly(3-hydroxyalkanoate) polymerase subunit PhaE</fullName>
    </recommendedName>
</protein>
<dbReference type="AlphaFoldDB" id="A0A7V3RG53"/>
<proteinExistence type="predicted"/>
<dbReference type="EMBL" id="DTOZ01000026">
    <property type="protein sequence ID" value="HGE77539.1"/>
    <property type="molecule type" value="Genomic_DNA"/>
</dbReference>
<accession>A0A7V3RG53</accession>
<keyword evidence="1" id="KW-0175">Coiled coil</keyword>
<gene>
    <name evidence="2" type="ORF">ENX68_00875</name>
</gene>
<evidence type="ECO:0008006" key="3">
    <source>
        <dbReference type="Google" id="ProtNLM"/>
    </source>
</evidence>
<evidence type="ECO:0000313" key="2">
    <source>
        <dbReference type="EMBL" id="HGE77539.1"/>
    </source>
</evidence>
<sequence>MPKFWDDFSRWLEEASKVLSKEAGDLTLKGKLKLEIFELKRQLQELFRELGETFYSFFPLKGDEDLKNNQKIKGLVQRIKRITNEIKKKEAEYKSIGKNKTSGCSEK</sequence>
<feature type="coiled-coil region" evidence="1">
    <location>
        <begin position="29"/>
        <end position="99"/>
    </location>
</feature>